<proteinExistence type="predicted"/>
<feature type="compositionally biased region" description="Basic residues" evidence="1">
    <location>
        <begin position="217"/>
        <end position="232"/>
    </location>
</feature>
<dbReference type="Proteomes" id="UP000041254">
    <property type="component" value="Unassembled WGS sequence"/>
</dbReference>
<feature type="region of interest" description="Disordered" evidence="1">
    <location>
        <begin position="98"/>
        <end position="247"/>
    </location>
</feature>
<feature type="region of interest" description="Disordered" evidence="1">
    <location>
        <begin position="36"/>
        <end position="60"/>
    </location>
</feature>
<feature type="compositionally biased region" description="Basic and acidic residues" evidence="1">
    <location>
        <begin position="233"/>
        <end position="247"/>
    </location>
</feature>
<feature type="compositionally biased region" description="Basic residues" evidence="1">
    <location>
        <begin position="135"/>
        <end position="144"/>
    </location>
</feature>
<dbReference type="InParanoid" id="A0A0G4FZV0"/>
<dbReference type="AlphaFoldDB" id="A0A0G4FZV0"/>
<dbReference type="EMBL" id="CDMY01000531">
    <property type="protein sequence ID" value="CEM20921.1"/>
    <property type="molecule type" value="Genomic_DNA"/>
</dbReference>
<dbReference type="VEuPathDB" id="CryptoDB:Vbra_16565"/>
<gene>
    <name evidence="2" type="ORF">Vbra_16565</name>
</gene>
<evidence type="ECO:0000313" key="3">
    <source>
        <dbReference type="Proteomes" id="UP000041254"/>
    </source>
</evidence>
<keyword evidence="3" id="KW-1185">Reference proteome</keyword>
<feature type="region of interest" description="Disordered" evidence="1">
    <location>
        <begin position="268"/>
        <end position="303"/>
    </location>
</feature>
<sequence length="428" mass="47004">MIWSGKAPNGFVAGGVPVPGPRPIGGHRAIMTVHADEGEPSSSGSTGEGSGVASDQMDVPEDHCEANVCISAGVKDKMVTRPKRKTGKDMPSGVVVDVLHERRGKRKRTPKLLPEDGGPHQGPAARPWPTPTARPSRRTAKKKATTAPIQEEKPPMSSQPLPTSPTPPAPDHLLTPTHQLDPETLLKMAKEEADRLAMPPPPLPDFLLKKAPAPKKVASKPKPKAKGKRAKVTKAEREAAAKEKEEASMRQWNYERFMREHGWKRQVNPFYLPGQGSPWLRERGENGNENSSESDDENEDWERWAATDAFKAEAPKRGGELLLSGLDVAMAKRGHKDGTPDPASDRIEEECPAEEEERPSKVARVMETDLSRLGEGEGDATMADTLLWMERMEEWWAGVSMPSPTWPPIECEMMADGLLQDSDLFAFE</sequence>
<feature type="region of interest" description="Disordered" evidence="1">
    <location>
        <begin position="332"/>
        <end position="361"/>
    </location>
</feature>
<feature type="compositionally biased region" description="Acidic residues" evidence="1">
    <location>
        <begin position="347"/>
        <end position="357"/>
    </location>
</feature>
<organism evidence="2 3">
    <name type="scientific">Vitrella brassicaformis (strain CCMP3155)</name>
    <dbReference type="NCBI Taxonomy" id="1169540"/>
    <lineage>
        <taxon>Eukaryota</taxon>
        <taxon>Sar</taxon>
        <taxon>Alveolata</taxon>
        <taxon>Colpodellida</taxon>
        <taxon>Vitrellaceae</taxon>
        <taxon>Vitrella</taxon>
    </lineage>
</organism>
<feature type="compositionally biased region" description="Low complexity" evidence="1">
    <location>
        <begin position="205"/>
        <end position="216"/>
    </location>
</feature>
<name>A0A0G4FZV0_VITBC</name>
<protein>
    <submittedName>
        <fullName evidence="2">Uncharacterized protein</fullName>
    </submittedName>
</protein>
<evidence type="ECO:0000313" key="2">
    <source>
        <dbReference type="EMBL" id="CEM20921.1"/>
    </source>
</evidence>
<accession>A0A0G4FZV0</accession>
<reference evidence="2 3" key="1">
    <citation type="submission" date="2014-11" db="EMBL/GenBank/DDBJ databases">
        <authorList>
            <person name="Zhu J."/>
            <person name="Qi W."/>
            <person name="Song R."/>
        </authorList>
    </citation>
    <scope>NUCLEOTIDE SEQUENCE [LARGE SCALE GENOMIC DNA]</scope>
</reference>
<evidence type="ECO:0000256" key="1">
    <source>
        <dbReference type="SAM" id="MobiDB-lite"/>
    </source>
</evidence>
<feature type="compositionally biased region" description="Basic and acidic residues" evidence="1">
    <location>
        <begin position="336"/>
        <end position="346"/>
    </location>
</feature>